<evidence type="ECO:0000259" key="7">
    <source>
        <dbReference type="PROSITE" id="PS50026"/>
    </source>
</evidence>
<dbReference type="OrthoDB" id="311854at2759"/>
<feature type="domain" description="RING-type" evidence="8">
    <location>
        <begin position="288"/>
        <end position="334"/>
    </location>
</feature>
<dbReference type="Proteomes" id="UP000689195">
    <property type="component" value="Unassembled WGS sequence"/>
</dbReference>
<dbReference type="CDD" id="cd16448">
    <property type="entry name" value="RING-H2"/>
    <property type="match status" value="1"/>
</dbReference>
<keyword evidence="3" id="KW-0862">Zinc</keyword>
<dbReference type="Pfam" id="PF13639">
    <property type="entry name" value="zf-RING_2"/>
    <property type="match status" value="1"/>
</dbReference>
<dbReference type="PANTHER" id="PTHR45798:SF97">
    <property type="entry name" value="ALCOHOL-SENSITIVE RING FINGER PROTEIN 1"/>
    <property type="match status" value="1"/>
</dbReference>
<comment type="caution">
    <text evidence="9">The sequence shown here is derived from an EMBL/GenBank/DDBJ whole genome shotgun (WGS) entry which is preliminary data.</text>
</comment>
<evidence type="ECO:0000256" key="4">
    <source>
        <dbReference type="PROSITE-ProRule" id="PRU00076"/>
    </source>
</evidence>
<keyword evidence="4" id="KW-0245">EGF-like domain</keyword>
<sequence>MADYQQLPNISLIQIYKQGEKMDRISQLENRKTRFLKLKLGMGDIYILAQSNNDNQYVITIIGSNEEQCDNDCNQNGFCAPIGVGCICNENFIGIDCKEIAQPLLIQAQKVLTFPTSKQITFFYMDQQLIRDYATIRLKFSLPEKYPEELKYALEVRFFRTKALIMQLFDNMQNYFDSFFIDDRILTIKMKILSNYDSGDTYRFIWFAILKEQITVDSLQLKIDTDYEEDDNQSDEISRLLYIIIPTVVGSIIIFLLIIYYVKKRKNQAANYQIPAPINNIINEPEKCGICLEELNIKNVAVVKIQCDHQFHLHCIQDWAKKQINKQSDCPYCRKPFNPNEFK</sequence>
<dbReference type="PROSITE" id="PS00022">
    <property type="entry name" value="EGF_1"/>
    <property type="match status" value="1"/>
</dbReference>
<accession>A0A8S1WNA3</accession>
<evidence type="ECO:0000256" key="3">
    <source>
        <dbReference type="ARBA" id="ARBA00022833"/>
    </source>
</evidence>
<comment type="caution">
    <text evidence="4">Lacks conserved residue(s) required for the propagation of feature annotation.</text>
</comment>
<dbReference type="InterPro" id="IPR052788">
    <property type="entry name" value="RING-type_E3_ligase_ATL"/>
</dbReference>
<keyword evidence="6" id="KW-0472">Membrane</keyword>
<dbReference type="AlphaFoldDB" id="A0A8S1WNA3"/>
<evidence type="ECO:0000313" key="9">
    <source>
        <dbReference type="EMBL" id="CAD8187206.1"/>
    </source>
</evidence>
<evidence type="ECO:0008006" key="11">
    <source>
        <dbReference type="Google" id="ProtNLM"/>
    </source>
</evidence>
<evidence type="ECO:0000256" key="5">
    <source>
        <dbReference type="PROSITE-ProRule" id="PRU00175"/>
    </source>
</evidence>
<dbReference type="SMART" id="SM00184">
    <property type="entry name" value="RING"/>
    <property type="match status" value="1"/>
</dbReference>
<keyword evidence="6" id="KW-0812">Transmembrane</keyword>
<protein>
    <recommendedName>
        <fullName evidence="11">RING-type domain-containing protein</fullName>
    </recommendedName>
</protein>
<dbReference type="PROSITE" id="PS50089">
    <property type="entry name" value="ZF_RING_2"/>
    <property type="match status" value="1"/>
</dbReference>
<dbReference type="GO" id="GO:0008270">
    <property type="term" value="F:zinc ion binding"/>
    <property type="evidence" value="ECO:0007669"/>
    <property type="project" value="UniProtKB-KW"/>
</dbReference>
<dbReference type="PANTHER" id="PTHR45798">
    <property type="entry name" value="RING-H2 FINGER PROTEIN ATL61-RELATED-RELATED"/>
    <property type="match status" value="1"/>
</dbReference>
<gene>
    <name evidence="9" type="ORF">PPENT_87.1.T0880200</name>
</gene>
<evidence type="ECO:0000256" key="2">
    <source>
        <dbReference type="ARBA" id="ARBA00022771"/>
    </source>
</evidence>
<proteinExistence type="predicted"/>
<dbReference type="InterPro" id="IPR001841">
    <property type="entry name" value="Znf_RING"/>
</dbReference>
<evidence type="ECO:0000259" key="8">
    <source>
        <dbReference type="PROSITE" id="PS50089"/>
    </source>
</evidence>
<feature type="disulfide bond" evidence="4">
    <location>
        <begin position="88"/>
        <end position="97"/>
    </location>
</feature>
<dbReference type="InterPro" id="IPR000742">
    <property type="entry name" value="EGF"/>
</dbReference>
<keyword evidence="2 5" id="KW-0863">Zinc-finger</keyword>
<reference evidence="9" key="1">
    <citation type="submission" date="2021-01" db="EMBL/GenBank/DDBJ databases">
        <authorList>
            <consortium name="Genoscope - CEA"/>
            <person name="William W."/>
        </authorList>
    </citation>
    <scope>NUCLEOTIDE SEQUENCE</scope>
</reference>
<name>A0A8S1WNA3_9CILI</name>
<organism evidence="9 10">
    <name type="scientific">Paramecium pentaurelia</name>
    <dbReference type="NCBI Taxonomy" id="43138"/>
    <lineage>
        <taxon>Eukaryota</taxon>
        <taxon>Sar</taxon>
        <taxon>Alveolata</taxon>
        <taxon>Ciliophora</taxon>
        <taxon>Intramacronucleata</taxon>
        <taxon>Oligohymenophorea</taxon>
        <taxon>Peniculida</taxon>
        <taxon>Parameciidae</taxon>
        <taxon>Paramecium</taxon>
    </lineage>
</organism>
<evidence type="ECO:0000313" key="10">
    <source>
        <dbReference type="Proteomes" id="UP000689195"/>
    </source>
</evidence>
<feature type="transmembrane region" description="Helical" evidence="6">
    <location>
        <begin position="240"/>
        <end position="262"/>
    </location>
</feature>
<keyword evidence="4" id="KW-1015">Disulfide bond</keyword>
<keyword evidence="1" id="KW-0479">Metal-binding</keyword>
<keyword evidence="6" id="KW-1133">Transmembrane helix</keyword>
<dbReference type="PROSITE" id="PS50026">
    <property type="entry name" value="EGF_3"/>
    <property type="match status" value="1"/>
</dbReference>
<evidence type="ECO:0000256" key="6">
    <source>
        <dbReference type="SAM" id="Phobius"/>
    </source>
</evidence>
<feature type="domain" description="EGF-like" evidence="7">
    <location>
        <begin position="65"/>
        <end position="98"/>
    </location>
</feature>
<feature type="disulfide bond" evidence="4">
    <location>
        <begin position="69"/>
        <end position="79"/>
    </location>
</feature>
<keyword evidence="10" id="KW-1185">Reference proteome</keyword>
<dbReference type="EMBL" id="CAJJDO010000088">
    <property type="protein sequence ID" value="CAD8187206.1"/>
    <property type="molecule type" value="Genomic_DNA"/>
</dbReference>
<evidence type="ECO:0000256" key="1">
    <source>
        <dbReference type="ARBA" id="ARBA00022723"/>
    </source>
</evidence>